<keyword evidence="1" id="KW-0805">Transcription regulation</keyword>
<dbReference type="PROSITE" id="PS01124">
    <property type="entry name" value="HTH_ARAC_FAMILY_2"/>
    <property type="match status" value="1"/>
</dbReference>
<dbReference type="PANTHER" id="PTHR46796">
    <property type="entry name" value="HTH-TYPE TRANSCRIPTIONAL ACTIVATOR RHAS-RELATED"/>
    <property type="match status" value="1"/>
</dbReference>
<feature type="domain" description="HTH araC/xylS-type" evidence="4">
    <location>
        <begin position="151"/>
        <end position="249"/>
    </location>
</feature>
<dbReference type="InterPro" id="IPR018060">
    <property type="entry name" value="HTH_AraC"/>
</dbReference>
<dbReference type="PROSITE" id="PS00041">
    <property type="entry name" value="HTH_ARAC_FAMILY_1"/>
    <property type="match status" value="1"/>
</dbReference>
<dbReference type="InterPro" id="IPR018062">
    <property type="entry name" value="HTH_AraC-typ_CS"/>
</dbReference>
<dbReference type="GO" id="GO:0003700">
    <property type="term" value="F:DNA-binding transcription factor activity"/>
    <property type="evidence" value="ECO:0007669"/>
    <property type="project" value="InterPro"/>
</dbReference>
<proteinExistence type="predicted"/>
<reference evidence="5" key="1">
    <citation type="submission" date="2024-06" db="EMBL/GenBank/DDBJ databases">
        <authorList>
            <person name="Coelho C."/>
            <person name="Bento M."/>
            <person name="Garcia E."/>
            <person name="Camelo A."/>
            <person name="Brandao I."/>
            <person name="Espirito Santo C."/>
            <person name="Trovao J."/>
            <person name="Verissimo A."/>
            <person name="Costa J."/>
            <person name="Tiago I."/>
        </authorList>
    </citation>
    <scope>NUCLEOTIDE SEQUENCE</scope>
    <source>
        <strain evidence="5">KWT182</strain>
    </source>
</reference>
<evidence type="ECO:0000256" key="3">
    <source>
        <dbReference type="ARBA" id="ARBA00023163"/>
    </source>
</evidence>
<dbReference type="EMBL" id="CP157947">
    <property type="protein sequence ID" value="XBS70278.1"/>
    <property type="molecule type" value="Genomic_DNA"/>
</dbReference>
<accession>A0AAU7QAZ2</accession>
<evidence type="ECO:0000259" key="4">
    <source>
        <dbReference type="PROSITE" id="PS01124"/>
    </source>
</evidence>
<dbReference type="GO" id="GO:0043565">
    <property type="term" value="F:sequence-specific DNA binding"/>
    <property type="evidence" value="ECO:0007669"/>
    <property type="project" value="InterPro"/>
</dbReference>
<dbReference type="Gene3D" id="1.10.10.60">
    <property type="entry name" value="Homeodomain-like"/>
    <property type="match status" value="1"/>
</dbReference>
<dbReference type="InterPro" id="IPR009057">
    <property type="entry name" value="Homeodomain-like_sf"/>
</dbReference>
<keyword evidence="3" id="KW-0804">Transcription</keyword>
<protein>
    <submittedName>
        <fullName evidence="5">Helix-turn-helix domain-containing protein</fullName>
    </submittedName>
</protein>
<dbReference type="AlphaFoldDB" id="A0AAU7QAZ2"/>
<name>A0AAU7QAZ2_9GAMM</name>
<evidence type="ECO:0000313" key="5">
    <source>
        <dbReference type="EMBL" id="XBS70278.1"/>
    </source>
</evidence>
<organism evidence="5">
    <name type="scientific">Acerihabitans sp. KWT182</name>
    <dbReference type="NCBI Taxonomy" id="3157919"/>
    <lineage>
        <taxon>Bacteria</taxon>
        <taxon>Pseudomonadati</taxon>
        <taxon>Pseudomonadota</taxon>
        <taxon>Gammaproteobacteria</taxon>
        <taxon>Enterobacterales</taxon>
        <taxon>Pectobacteriaceae</taxon>
        <taxon>Acerihabitans</taxon>
    </lineage>
</organism>
<dbReference type="SMART" id="SM00342">
    <property type="entry name" value="HTH_ARAC"/>
    <property type="match status" value="1"/>
</dbReference>
<dbReference type="Pfam" id="PF12833">
    <property type="entry name" value="HTH_18"/>
    <property type="match status" value="1"/>
</dbReference>
<dbReference type="SUPFAM" id="SSF46689">
    <property type="entry name" value="Homeodomain-like"/>
    <property type="match status" value="1"/>
</dbReference>
<sequence>MNKANIIAPERLLVNTFKEGINSPTCWLVETGENVCRVDFHWGNETTHLELSRGWRGILLMNRVNIGVISGAVKQQELPLFALVKLQVFIDEAKNLTMKYEQPQHWESIELNNYPHITSFSDVERWLLSQNHQLPMEMALLASFLRRTEWYWLIRFLLNESVHSGKLHELGARYGLSYSHFRRLCRNALGNSAKSELRGWRIARALLDVVEEGQSLTQVAMRYGYASSSHLSNDIRDAFGVSPRGLWNMINKKSEK</sequence>
<evidence type="ECO:0000256" key="1">
    <source>
        <dbReference type="ARBA" id="ARBA00023015"/>
    </source>
</evidence>
<keyword evidence="2" id="KW-0238">DNA-binding</keyword>
<gene>
    <name evidence="5" type="ORF">ABK905_03145</name>
</gene>
<dbReference type="InterPro" id="IPR050204">
    <property type="entry name" value="AraC_XylS_family_regulators"/>
</dbReference>
<evidence type="ECO:0000256" key="2">
    <source>
        <dbReference type="ARBA" id="ARBA00023125"/>
    </source>
</evidence>